<accession>A0AAD8YSH2</accession>
<sequence length="116" mass="13276">MQQDNDWQSYEERAEQNPHDDYWEPGLLAHEHHETLLPALGLQFHNTVHRLIQVLVLQPTTTSLPHDKMAMALRSHPPVISFGADSTLECTLKRSPEELELKLGSMARLRSKKSSL</sequence>
<comment type="caution">
    <text evidence="2">The sequence shown here is derived from an EMBL/GenBank/DDBJ whole genome shotgun (WGS) entry which is preliminary data.</text>
</comment>
<dbReference type="AlphaFoldDB" id="A0AAD8YSH2"/>
<feature type="compositionally biased region" description="Basic and acidic residues" evidence="1">
    <location>
        <begin position="10"/>
        <end position="22"/>
    </location>
</feature>
<gene>
    <name evidence="2" type="ORF">P4O66_017759</name>
</gene>
<feature type="region of interest" description="Disordered" evidence="1">
    <location>
        <begin position="1"/>
        <end position="24"/>
    </location>
</feature>
<organism evidence="2 3">
    <name type="scientific">Electrophorus voltai</name>
    <dbReference type="NCBI Taxonomy" id="2609070"/>
    <lineage>
        <taxon>Eukaryota</taxon>
        <taxon>Metazoa</taxon>
        <taxon>Chordata</taxon>
        <taxon>Craniata</taxon>
        <taxon>Vertebrata</taxon>
        <taxon>Euteleostomi</taxon>
        <taxon>Actinopterygii</taxon>
        <taxon>Neopterygii</taxon>
        <taxon>Teleostei</taxon>
        <taxon>Ostariophysi</taxon>
        <taxon>Gymnotiformes</taxon>
        <taxon>Gymnotoidei</taxon>
        <taxon>Gymnotidae</taxon>
        <taxon>Electrophorus</taxon>
    </lineage>
</organism>
<evidence type="ECO:0000313" key="2">
    <source>
        <dbReference type="EMBL" id="KAK1786022.1"/>
    </source>
</evidence>
<reference evidence="2" key="1">
    <citation type="submission" date="2023-03" db="EMBL/GenBank/DDBJ databases">
        <title>Electrophorus voltai genome.</title>
        <authorList>
            <person name="Bian C."/>
        </authorList>
    </citation>
    <scope>NUCLEOTIDE SEQUENCE</scope>
    <source>
        <strain evidence="2">CB-2022</strain>
        <tissue evidence="2">Muscle</tissue>
    </source>
</reference>
<keyword evidence="3" id="KW-1185">Reference proteome</keyword>
<dbReference type="EMBL" id="JAROKS010000025">
    <property type="protein sequence ID" value="KAK1786022.1"/>
    <property type="molecule type" value="Genomic_DNA"/>
</dbReference>
<proteinExistence type="predicted"/>
<name>A0AAD8YSH2_9TELE</name>
<evidence type="ECO:0000256" key="1">
    <source>
        <dbReference type="SAM" id="MobiDB-lite"/>
    </source>
</evidence>
<dbReference type="Proteomes" id="UP001239994">
    <property type="component" value="Unassembled WGS sequence"/>
</dbReference>
<evidence type="ECO:0000313" key="3">
    <source>
        <dbReference type="Proteomes" id="UP001239994"/>
    </source>
</evidence>
<protein>
    <submittedName>
        <fullName evidence="2">Uncharacterized protein</fullName>
    </submittedName>
</protein>